<dbReference type="Proteomes" id="UP001500340">
    <property type="component" value="Unassembled WGS sequence"/>
</dbReference>
<reference evidence="2" key="1">
    <citation type="journal article" date="2019" name="Int. J. Syst. Evol. Microbiol.">
        <title>The Global Catalogue of Microorganisms (GCM) 10K type strain sequencing project: providing services to taxonomists for standard genome sequencing and annotation.</title>
        <authorList>
            <consortium name="The Broad Institute Genomics Platform"/>
            <consortium name="The Broad Institute Genome Sequencing Center for Infectious Disease"/>
            <person name="Wu L."/>
            <person name="Ma J."/>
        </authorList>
    </citation>
    <scope>NUCLEOTIDE SEQUENCE [LARGE SCALE GENOMIC DNA]</scope>
    <source>
        <strain evidence="2">JCM 12774</strain>
    </source>
</reference>
<evidence type="ECO:0000313" key="2">
    <source>
        <dbReference type="Proteomes" id="UP001500340"/>
    </source>
</evidence>
<sequence>MIFKKLFCKHKYSFVRNIHGDEIIHRGFKRSIWKCTECGRTRLSDELHKEGPQ</sequence>
<gene>
    <name evidence="1" type="ORF">GCM10008933_12200</name>
</gene>
<dbReference type="EMBL" id="BAAACX010000007">
    <property type="protein sequence ID" value="GAA0382590.1"/>
    <property type="molecule type" value="Genomic_DNA"/>
</dbReference>
<organism evidence="1 2">
    <name type="scientific">Paenibacillus motobuensis</name>
    <dbReference type="NCBI Taxonomy" id="295324"/>
    <lineage>
        <taxon>Bacteria</taxon>
        <taxon>Bacillati</taxon>
        <taxon>Bacillota</taxon>
        <taxon>Bacilli</taxon>
        <taxon>Bacillales</taxon>
        <taxon>Paenibacillaceae</taxon>
        <taxon>Paenibacillus</taxon>
    </lineage>
</organism>
<keyword evidence="2" id="KW-1185">Reference proteome</keyword>
<name>A0ABP3HY65_9BACL</name>
<protein>
    <submittedName>
        <fullName evidence="1">Uncharacterized protein</fullName>
    </submittedName>
</protein>
<proteinExistence type="predicted"/>
<accession>A0ABP3HY65</accession>
<comment type="caution">
    <text evidence="1">The sequence shown here is derived from an EMBL/GenBank/DDBJ whole genome shotgun (WGS) entry which is preliminary data.</text>
</comment>
<evidence type="ECO:0000313" key="1">
    <source>
        <dbReference type="EMBL" id="GAA0382590.1"/>
    </source>
</evidence>